<evidence type="ECO:0000259" key="10">
    <source>
        <dbReference type="PROSITE" id="PS51705"/>
    </source>
</evidence>
<dbReference type="PANTHER" id="PTHR10229">
    <property type="entry name" value="GTP-BINDING PROTEIN HFLX"/>
    <property type="match status" value="1"/>
</dbReference>
<dbReference type="GO" id="GO:0005525">
    <property type="term" value="F:GTP binding"/>
    <property type="evidence" value="ECO:0007669"/>
    <property type="project" value="UniProtKB-UniRule"/>
</dbReference>
<gene>
    <name evidence="6" type="primary">hflX</name>
    <name evidence="11" type="ORF">SAMN05877838_3698</name>
</gene>
<dbReference type="InterPro" id="IPR030394">
    <property type="entry name" value="G_HFLX_dom"/>
</dbReference>
<evidence type="ECO:0000256" key="8">
    <source>
        <dbReference type="PIRSR" id="PIRSR006809-2"/>
    </source>
</evidence>
<protein>
    <recommendedName>
        <fullName evidence="6">GTPase HflX</fullName>
    </recommendedName>
    <alternativeName>
        <fullName evidence="6">GTP-binding protein HflX</fullName>
    </alternativeName>
</protein>
<evidence type="ECO:0000256" key="2">
    <source>
        <dbReference type="ARBA" id="ARBA00022723"/>
    </source>
</evidence>
<feature type="binding site" evidence="8">
    <location>
        <position position="236"/>
    </location>
    <ligand>
        <name>Mg(2+)</name>
        <dbReference type="ChEBI" id="CHEBI:18420"/>
    </ligand>
</feature>
<evidence type="ECO:0000256" key="9">
    <source>
        <dbReference type="SAM" id="Coils"/>
    </source>
</evidence>
<evidence type="ECO:0000256" key="6">
    <source>
        <dbReference type="HAMAP-Rule" id="MF_00900"/>
    </source>
</evidence>
<dbReference type="InterPro" id="IPR025121">
    <property type="entry name" value="GTPase_HflX_N"/>
</dbReference>
<dbReference type="PRINTS" id="PR00326">
    <property type="entry name" value="GTP1OBG"/>
</dbReference>
<dbReference type="RefSeq" id="WP_097109224.1">
    <property type="nucleotide sequence ID" value="NZ_OCPC01000006.1"/>
</dbReference>
<dbReference type="Proteomes" id="UP000219465">
    <property type="component" value="Unassembled WGS sequence"/>
</dbReference>
<dbReference type="InterPro" id="IPR042108">
    <property type="entry name" value="GTPase_HflX_N_sf"/>
</dbReference>
<name>A0A286IHC3_9HYPH</name>
<feature type="binding site" evidence="7">
    <location>
        <begin position="209"/>
        <end position="216"/>
    </location>
    <ligand>
        <name>GTP</name>
        <dbReference type="ChEBI" id="CHEBI:37565"/>
    </ligand>
</feature>
<evidence type="ECO:0000256" key="4">
    <source>
        <dbReference type="ARBA" id="ARBA00022842"/>
    </source>
</evidence>
<accession>A0A286IHC3</accession>
<dbReference type="OrthoDB" id="9812272at2"/>
<dbReference type="InterPro" id="IPR006073">
    <property type="entry name" value="GTP-bd"/>
</dbReference>
<dbReference type="GO" id="GO:0003924">
    <property type="term" value="F:GTPase activity"/>
    <property type="evidence" value="ECO:0007669"/>
    <property type="project" value="UniProtKB-UniRule"/>
</dbReference>
<comment type="similarity">
    <text evidence="6">Belongs to the TRAFAC class OBG-HflX-like GTPase superfamily. HflX GTPase family.</text>
</comment>
<evidence type="ECO:0000256" key="5">
    <source>
        <dbReference type="ARBA" id="ARBA00023134"/>
    </source>
</evidence>
<dbReference type="CDD" id="cd01878">
    <property type="entry name" value="HflX"/>
    <property type="match status" value="1"/>
</dbReference>
<dbReference type="Gene3D" id="3.40.50.300">
    <property type="entry name" value="P-loop containing nucleotide triphosphate hydrolases"/>
    <property type="match status" value="1"/>
</dbReference>
<dbReference type="Pfam" id="PF16360">
    <property type="entry name" value="GTP-bdg_M"/>
    <property type="match status" value="1"/>
</dbReference>
<feature type="binding site" evidence="7">
    <location>
        <begin position="325"/>
        <end position="328"/>
    </location>
    <ligand>
        <name>GTP</name>
        <dbReference type="ChEBI" id="CHEBI:37565"/>
    </ligand>
</feature>
<feature type="binding site" evidence="8">
    <location>
        <position position="216"/>
    </location>
    <ligand>
        <name>Mg(2+)</name>
        <dbReference type="ChEBI" id="CHEBI:18420"/>
    </ligand>
</feature>
<dbReference type="InterPro" id="IPR032305">
    <property type="entry name" value="GTP-bd_M"/>
</dbReference>
<dbReference type="SUPFAM" id="SSF52540">
    <property type="entry name" value="P-loop containing nucleoside triphosphate hydrolases"/>
    <property type="match status" value="1"/>
</dbReference>
<feature type="binding site" evidence="7">
    <location>
        <begin position="256"/>
        <end position="259"/>
    </location>
    <ligand>
        <name>GTP</name>
        <dbReference type="ChEBI" id="CHEBI:37565"/>
    </ligand>
</feature>
<reference evidence="12" key="1">
    <citation type="submission" date="2017-08" db="EMBL/GenBank/DDBJ databases">
        <authorList>
            <person name="Varghese N."/>
            <person name="Submissions S."/>
        </authorList>
    </citation>
    <scope>NUCLEOTIDE SEQUENCE [LARGE SCALE GENOMIC DNA]</scope>
    <source>
        <strain evidence="12">KCTC 23107</strain>
    </source>
</reference>
<keyword evidence="3 6" id="KW-0547">Nucleotide-binding</keyword>
<dbReference type="Pfam" id="PF13167">
    <property type="entry name" value="GTP-bdg_N"/>
    <property type="match status" value="1"/>
</dbReference>
<comment type="subcellular location">
    <subcellularLocation>
        <location evidence="6">Cytoplasm</location>
    </subcellularLocation>
    <text evidence="6">May associate with membranes.</text>
</comment>
<dbReference type="AlphaFoldDB" id="A0A286IHC3"/>
<evidence type="ECO:0000313" key="11">
    <source>
        <dbReference type="EMBL" id="SOE18759.1"/>
    </source>
</evidence>
<dbReference type="GO" id="GO:0043022">
    <property type="term" value="F:ribosome binding"/>
    <property type="evidence" value="ECO:0007669"/>
    <property type="project" value="TreeGrafter"/>
</dbReference>
<evidence type="ECO:0000256" key="3">
    <source>
        <dbReference type="ARBA" id="ARBA00022741"/>
    </source>
</evidence>
<dbReference type="InterPro" id="IPR045498">
    <property type="entry name" value="HflX_C"/>
</dbReference>
<sequence>MRAIVLVPTLRTRNAAPGSGEPDKRPDANRLAEAVGLAGAINLEVAEALIVPVSAPRPSTLFGKGKMLEIDALIHSTDAKLVIVDHPLTPVQQRNMETEWKVKVIDRTGLILEIFGRRASTKEGVLQVELAHLNYQRGRLVRSWTHLERQRGGGGFMGGPGETQIEADRRLLQERIVKLERELEQVRRTRQLHRAKRKKVPHPIVALVGYTNAGKSTLFNRITGAAVMAEDMLFATLDPTLRRMKLPHGATVILSDTVGFISDLPTHLVAAFRATLEEVIEADLILHVRDMADPDRSSQAADVEAILNSLGVGEIKPQRMLEVWNKVDLLESEAAEALRARAGSGEAVVVSALNGDGVDTLLAAVEERISGKLITRTILLTAQQLPVMSWIYERGRVQNRVDHEDGSVELTAEFTVADDQDLDRLLGLGPKPEADY</sequence>
<feature type="coiled-coil region" evidence="9">
    <location>
        <begin position="162"/>
        <end position="196"/>
    </location>
</feature>
<dbReference type="PIRSF" id="PIRSF006809">
    <property type="entry name" value="GTP-binding_hflX_prd"/>
    <property type="match status" value="1"/>
</dbReference>
<dbReference type="InterPro" id="IPR016496">
    <property type="entry name" value="GTPase_HflX"/>
</dbReference>
<dbReference type="FunFam" id="3.40.50.11060:FF:000001">
    <property type="entry name" value="GTPase HflX"/>
    <property type="match status" value="1"/>
</dbReference>
<comment type="function">
    <text evidence="6">GTPase that associates with the 50S ribosomal subunit and may have a role during protein synthesis or ribosome biogenesis.</text>
</comment>
<comment type="cofactor">
    <cofactor evidence="8">
        <name>Mg(2+)</name>
        <dbReference type="ChEBI" id="CHEBI:18420"/>
    </cofactor>
</comment>
<dbReference type="Gene3D" id="3.40.50.11060">
    <property type="entry name" value="GTPase HflX, N-terminal domain"/>
    <property type="match status" value="1"/>
</dbReference>
<organism evidence="11 12">
    <name type="scientific">Hoeflea halophila</name>
    <dbReference type="NCBI Taxonomy" id="714899"/>
    <lineage>
        <taxon>Bacteria</taxon>
        <taxon>Pseudomonadati</taxon>
        <taxon>Pseudomonadota</taxon>
        <taxon>Alphaproteobacteria</taxon>
        <taxon>Hyphomicrobiales</taxon>
        <taxon>Rhizobiaceae</taxon>
        <taxon>Hoeflea</taxon>
    </lineage>
</organism>
<evidence type="ECO:0000256" key="7">
    <source>
        <dbReference type="PIRSR" id="PIRSR006809-1"/>
    </source>
</evidence>
<dbReference type="GO" id="GO:0046872">
    <property type="term" value="F:metal ion binding"/>
    <property type="evidence" value="ECO:0007669"/>
    <property type="project" value="UniProtKB-KW"/>
</dbReference>
<dbReference type="Pfam" id="PF01926">
    <property type="entry name" value="MMR_HSR1"/>
    <property type="match status" value="1"/>
</dbReference>
<dbReference type="PANTHER" id="PTHR10229:SF0">
    <property type="entry name" value="GTP-BINDING PROTEIN 6-RELATED"/>
    <property type="match status" value="1"/>
</dbReference>
<keyword evidence="9" id="KW-0175">Coiled coil</keyword>
<evidence type="ECO:0000256" key="1">
    <source>
        <dbReference type="ARBA" id="ARBA00022490"/>
    </source>
</evidence>
<comment type="subunit">
    <text evidence="6">Monomer. Associates with the 50S ribosomal subunit.</text>
</comment>
<proteinExistence type="inferred from homology"/>
<keyword evidence="12" id="KW-1185">Reference proteome</keyword>
<feature type="domain" description="Hflx-type G" evidence="10">
    <location>
        <begin position="203"/>
        <end position="373"/>
    </location>
</feature>
<dbReference type="NCBIfam" id="TIGR03156">
    <property type="entry name" value="GTP_HflX"/>
    <property type="match status" value="1"/>
</dbReference>
<dbReference type="EMBL" id="OCPC01000006">
    <property type="protein sequence ID" value="SOE18759.1"/>
    <property type="molecule type" value="Genomic_DNA"/>
</dbReference>
<dbReference type="Gene3D" id="6.10.250.2860">
    <property type="match status" value="1"/>
</dbReference>
<dbReference type="HAMAP" id="MF_00900">
    <property type="entry name" value="GTPase_HflX"/>
    <property type="match status" value="1"/>
</dbReference>
<keyword evidence="1 6" id="KW-0963">Cytoplasm</keyword>
<dbReference type="Pfam" id="PF19275">
    <property type="entry name" value="HflX_C"/>
    <property type="match status" value="1"/>
</dbReference>
<keyword evidence="5 6" id="KW-0342">GTP-binding</keyword>
<evidence type="ECO:0000313" key="12">
    <source>
        <dbReference type="Proteomes" id="UP000219465"/>
    </source>
</evidence>
<feature type="binding site" evidence="7">
    <location>
        <begin position="351"/>
        <end position="353"/>
    </location>
    <ligand>
        <name>GTP</name>
        <dbReference type="ChEBI" id="CHEBI:37565"/>
    </ligand>
</feature>
<dbReference type="InterPro" id="IPR027417">
    <property type="entry name" value="P-loop_NTPase"/>
</dbReference>
<keyword evidence="2 8" id="KW-0479">Metal-binding</keyword>
<keyword evidence="4 8" id="KW-0460">Magnesium</keyword>
<dbReference type="GO" id="GO:0005737">
    <property type="term" value="C:cytoplasm"/>
    <property type="evidence" value="ECO:0007669"/>
    <property type="project" value="UniProtKB-SubCell"/>
</dbReference>
<feature type="binding site" evidence="7">
    <location>
        <begin position="234"/>
        <end position="238"/>
    </location>
    <ligand>
        <name>GTP</name>
        <dbReference type="ChEBI" id="CHEBI:37565"/>
    </ligand>
</feature>
<dbReference type="PROSITE" id="PS51705">
    <property type="entry name" value="G_HFLX"/>
    <property type="match status" value="1"/>
</dbReference>